<reference evidence="3 4" key="1">
    <citation type="journal article" date="2014" name="BMC Genomics">
        <title>Adaptive genomic structural variation in the grape powdery mildew pathogen, Erysiphe necator.</title>
        <authorList>
            <person name="Jones L."/>
            <person name="Riaz S."/>
            <person name="Morales-Cruz A."/>
            <person name="Amrine K.C."/>
            <person name="McGuire B."/>
            <person name="Gubler W.D."/>
            <person name="Walker M.A."/>
            <person name="Cantu D."/>
        </authorList>
    </citation>
    <scope>NUCLEOTIDE SEQUENCE [LARGE SCALE GENOMIC DNA]</scope>
    <source>
        <strain evidence="4">c</strain>
    </source>
</reference>
<proteinExistence type="predicted"/>
<evidence type="ECO:0000259" key="2">
    <source>
        <dbReference type="PROSITE" id="PS51938"/>
    </source>
</evidence>
<evidence type="ECO:0000313" key="4">
    <source>
        <dbReference type="Proteomes" id="UP000030854"/>
    </source>
</evidence>
<keyword evidence="4" id="KW-1185">Reference proteome</keyword>
<accession>A0A0B1P795</accession>
<dbReference type="STRING" id="52586.A0A0B1P795"/>
<evidence type="ECO:0000256" key="1">
    <source>
        <dbReference type="SAM" id="MobiDB-lite"/>
    </source>
</evidence>
<protein>
    <recommendedName>
        <fullName evidence="2">SUZ-C domain-containing protein</fullName>
    </recommendedName>
</protein>
<feature type="region of interest" description="Disordered" evidence="1">
    <location>
        <begin position="138"/>
        <end position="240"/>
    </location>
</feature>
<sequence>MSKKSFIPNAWDDDWEVQVDKTSKDVNEITLSKAERQAQHIEANKKIWKSAEEPEQYLFLTAQDNIPLKSEFKPALKVLSRKPAPVMVGQIDPTTGTVQLMPVDKEDHEEQMDSISPEEQRLKALKELEEKQKRYDAARARILGARPGPSSSGDTTKYMKTNSEIPKSIQARERGKRSGRDTRFNDSGPNPIIRPDLSTRRKNTEFSRSSSREESDIIRKPRGPDETGKPGFEFPKKGTR</sequence>
<feature type="domain" description="SUZ-C" evidence="2">
    <location>
        <begin position="193"/>
        <end position="236"/>
    </location>
</feature>
<gene>
    <name evidence="3" type="ORF">EV44_g6261</name>
</gene>
<dbReference type="AlphaFoldDB" id="A0A0B1P795"/>
<dbReference type="Proteomes" id="UP000030854">
    <property type="component" value="Unassembled WGS sequence"/>
</dbReference>
<organism evidence="3 4">
    <name type="scientific">Uncinula necator</name>
    <name type="common">Grape powdery mildew</name>
    <dbReference type="NCBI Taxonomy" id="52586"/>
    <lineage>
        <taxon>Eukaryota</taxon>
        <taxon>Fungi</taxon>
        <taxon>Dikarya</taxon>
        <taxon>Ascomycota</taxon>
        <taxon>Pezizomycotina</taxon>
        <taxon>Leotiomycetes</taxon>
        <taxon>Erysiphales</taxon>
        <taxon>Erysiphaceae</taxon>
        <taxon>Erysiphe</taxon>
    </lineage>
</organism>
<dbReference type="InterPro" id="IPR024642">
    <property type="entry name" value="SUZ-C"/>
</dbReference>
<dbReference type="HOGENOM" id="CLU_060774_0_0_1"/>
<feature type="compositionally biased region" description="Basic and acidic residues" evidence="1">
    <location>
        <begin position="197"/>
        <end position="228"/>
    </location>
</feature>
<evidence type="ECO:0000313" key="3">
    <source>
        <dbReference type="EMBL" id="KHJ34133.1"/>
    </source>
</evidence>
<name>A0A0B1P795_UNCNE</name>
<dbReference type="EMBL" id="JNVN01001032">
    <property type="protein sequence ID" value="KHJ34133.1"/>
    <property type="molecule type" value="Genomic_DNA"/>
</dbReference>
<feature type="compositionally biased region" description="Basic and acidic residues" evidence="1">
    <location>
        <begin position="170"/>
        <end position="184"/>
    </location>
</feature>
<dbReference type="PROSITE" id="PS51938">
    <property type="entry name" value="SUZ_C"/>
    <property type="match status" value="1"/>
</dbReference>
<feature type="compositionally biased region" description="Polar residues" evidence="1">
    <location>
        <begin position="149"/>
        <end position="165"/>
    </location>
</feature>
<comment type="caution">
    <text evidence="3">The sequence shown here is derived from an EMBL/GenBank/DDBJ whole genome shotgun (WGS) entry which is preliminary data.</text>
</comment>